<dbReference type="GO" id="GO:0005634">
    <property type="term" value="C:nucleus"/>
    <property type="evidence" value="ECO:0007669"/>
    <property type="project" value="TreeGrafter"/>
</dbReference>
<dbReference type="AlphaFoldDB" id="A0A8J9ZJN3"/>
<dbReference type="PROSITE" id="PS51678">
    <property type="entry name" value="SAM_MT_PRMT"/>
    <property type="match status" value="1"/>
</dbReference>
<dbReference type="Pfam" id="PF06325">
    <property type="entry name" value="PrmA"/>
    <property type="match status" value="1"/>
</dbReference>
<evidence type="ECO:0000313" key="9">
    <source>
        <dbReference type="EMBL" id="CAH1254194.1"/>
    </source>
</evidence>
<organism evidence="9 10">
    <name type="scientific">Branchiostoma lanceolatum</name>
    <name type="common">Common lancelet</name>
    <name type="synonym">Amphioxus lanceolatum</name>
    <dbReference type="NCBI Taxonomy" id="7740"/>
    <lineage>
        <taxon>Eukaryota</taxon>
        <taxon>Metazoa</taxon>
        <taxon>Chordata</taxon>
        <taxon>Cephalochordata</taxon>
        <taxon>Leptocardii</taxon>
        <taxon>Amphioxiformes</taxon>
        <taxon>Branchiostomatidae</taxon>
        <taxon>Branchiostoma</taxon>
    </lineage>
</organism>
<evidence type="ECO:0000256" key="4">
    <source>
        <dbReference type="ARBA" id="ARBA00022691"/>
    </source>
</evidence>
<dbReference type="Gene3D" id="3.40.50.150">
    <property type="entry name" value="Vaccinia Virus protein VP39"/>
    <property type="match status" value="1"/>
</dbReference>
<evidence type="ECO:0000256" key="3">
    <source>
        <dbReference type="ARBA" id="ARBA00022679"/>
    </source>
</evidence>
<evidence type="ECO:0000313" key="10">
    <source>
        <dbReference type="Proteomes" id="UP000838412"/>
    </source>
</evidence>
<evidence type="ECO:0000256" key="7">
    <source>
        <dbReference type="PROSITE-ProRule" id="PRU01015"/>
    </source>
</evidence>
<gene>
    <name evidence="9" type="primary">PRMT8</name>
    <name evidence="9" type="ORF">BLAG_LOCUS13699</name>
</gene>
<sequence>MDKIIQNDFTYGEHDDHFFNQGFNAYCRPDIQQSMLEDEVRTCFYRDAIYNNKHLFEDKVVMDFGCGSGILSMFAAKAGAKKVFGVEASDLAKTTKKNVKKNGLDHIITILEGKVEEIELPGEDKVDILLSEVMGVGLIHEGTLQSLVIARDRFLKPGGILFPDKNTLYICAIEDKKMHDKHVSYWKNVNGFEMKAMAEASKAYAWHHPIGPQQPVTDYYTLREYDWNTCRLDEIFFTSPFKLKCNRKDTVHSLAVFFDCEFSACSTKTVLSTGPEAPMTHWMQLTCHLDEPVEVDKGEELEGTFTAKAYNGRDLEFDIDMDFKGTLGSTNLSREFYYYWGMSSQMPYKKDEEI</sequence>
<dbReference type="OrthoDB" id="7848332at2759"/>
<dbReference type="EMBL" id="OV696687">
    <property type="protein sequence ID" value="CAH1254194.1"/>
    <property type="molecule type" value="Genomic_DNA"/>
</dbReference>
<evidence type="ECO:0000256" key="5">
    <source>
        <dbReference type="ARBA" id="ARBA00047384"/>
    </source>
</evidence>
<evidence type="ECO:0000259" key="8">
    <source>
        <dbReference type="Pfam" id="PF22528"/>
    </source>
</evidence>
<dbReference type="Proteomes" id="UP000838412">
    <property type="component" value="Chromosome 2"/>
</dbReference>
<dbReference type="EC" id="2.1.1.319" evidence="1"/>
<evidence type="ECO:0000256" key="6">
    <source>
        <dbReference type="ARBA" id="ARBA00049303"/>
    </source>
</evidence>
<dbReference type="FunFam" id="3.40.50.150:FF:000003">
    <property type="entry name" value="Blast:Protein arginine N-methyltransferase 1"/>
    <property type="match status" value="1"/>
</dbReference>
<dbReference type="InterPro" id="IPR029063">
    <property type="entry name" value="SAM-dependent_MTases_sf"/>
</dbReference>
<proteinExistence type="predicted"/>
<comment type="catalytic activity">
    <reaction evidence="6">
        <text>L-arginyl-[protein] + S-adenosyl-L-methionine = N(omega)-methyl-L-arginyl-[protein] + S-adenosyl-L-homocysteine + H(+)</text>
        <dbReference type="Rhea" id="RHEA:48100"/>
        <dbReference type="Rhea" id="RHEA-COMP:10532"/>
        <dbReference type="Rhea" id="RHEA-COMP:11990"/>
        <dbReference type="ChEBI" id="CHEBI:15378"/>
        <dbReference type="ChEBI" id="CHEBI:29965"/>
        <dbReference type="ChEBI" id="CHEBI:57856"/>
        <dbReference type="ChEBI" id="CHEBI:59789"/>
        <dbReference type="ChEBI" id="CHEBI:65280"/>
    </reaction>
    <physiologicalReaction direction="left-to-right" evidence="6">
        <dbReference type="Rhea" id="RHEA:48101"/>
    </physiologicalReaction>
</comment>
<evidence type="ECO:0000256" key="1">
    <source>
        <dbReference type="ARBA" id="ARBA00011925"/>
    </source>
</evidence>
<keyword evidence="4 7" id="KW-0949">S-adenosyl-L-methionine</keyword>
<dbReference type="GO" id="GO:0032259">
    <property type="term" value="P:methylation"/>
    <property type="evidence" value="ECO:0007669"/>
    <property type="project" value="UniProtKB-KW"/>
</dbReference>
<dbReference type="InterPro" id="IPR025799">
    <property type="entry name" value="Arg_MeTrfase"/>
</dbReference>
<feature type="domain" description="Protein arginine N-methyltransferase" evidence="8">
    <location>
        <begin position="164"/>
        <end position="324"/>
    </location>
</feature>
<evidence type="ECO:0000256" key="2">
    <source>
        <dbReference type="ARBA" id="ARBA00022603"/>
    </source>
</evidence>
<comment type="catalytic activity">
    <reaction evidence="5">
        <text>L-arginyl-[protein] + 2 S-adenosyl-L-methionine = N(omega),N(omega)-dimethyl-L-arginyl-[protein] + 2 S-adenosyl-L-homocysteine + 2 H(+)</text>
        <dbReference type="Rhea" id="RHEA:48096"/>
        <dbReference type="Rhea" id="RHEA-COMP:10532"/>
        <dbReference type="Rhea" id="RHEA-COMP:11991"/>
        <dbReference type="ChEBI" id="CHEBI:15378"/>
        <dbReference type="ChEBI" id="CHEBI:29965"/>
        <dbReference type="ChEBI" id="CHEBI:57856"/>
        <dbReference type="ChEBI" id="CHEBI:59789"/>
        <dbReference type="ChEBI" id="CHEBI:61897"/>
        <dbReference type="EC" id="2.1.1.319"/>
    </reaction>
    <physiologicalReaction direction="left-to-right" evidence="5">
        <dbReference type="Rhea" id="RHEA:48097"/>
    </physiologicalReaction>
</comment>
<dbReference type="Pfam" id="PF22528">
    <property type="entry name" value="PRMT_C"/>
    <property type="match status" value="1"/>
</dbReference>
<accession>A0A8J9ZJN3</accession>
<reference evidence="9" key="1">
    <citation type="submission" date="2022-01" db="EMBL/GenBank/DDBJ databases">
        <authorList>
            <person name="Braso-Vives M."/>
        </authorList>
    </citation>
    <scope>NUCLEOTIDE SEQUENCE</scope>
</reference>
<dbReference type="CDD" id="cd02440">
    <property type="entry name" value="AdoMet_MTases"/>
    <property type="match status" value="1"/>
</dbReference>
<dbReference type="PANTHER" id="PTHR11006">
    <property type="entry name" value="PROTEIN ARGININE N-METHYLTRANSFERASE"/>
    <property type="match status" value="1"/>
</dbReference>
<dbReference type="SUPFAM" id="SSF53335">
    <property type="entry name" value="S-adenosyl-L-methionine-dependent methyltransferases"/>
    <property type="match status" value="1"/>
</dbReference>
<dbReference type="GO" id="GO:0035242">
    <property type="term" value="F:protein-arginine omega-N asymmetric methyltransferase activity"/>
    <property type="evidence" value="ECO:0007669"/>
    <property type="project" value="UniProtKB-EC"/>
</dbReference>
<dbReference type="PANTHER" id="PTHR11006:SF124">
    <property type="entry name" value="ARGININE METHYLTRANSFERASE 1-RELATED"/>
    <property type="match status" value="1"/>
</dbReference>
<keyword evidence="10" id="KW-1185">Reference proteome</keyword>
<dbReference type="FunFam" id="2.70.160.11:FF:000001">
    <property type="entry name" value="Blast:Protein arginine N-methyltransferase 1"/>
    <property type="match status" value="1"/>
</dbReference>
<name>A0A8J9ZJN3_BRALA</name>
<dbReference type="InterPro" id="IPR055135">
    <property type="entry name" value="PRMT_dom"/>
</dbReference>
<dbReference type="GO" id="GO:0035241">
    <property type="term" value="F:protein-arginine omega-N monomethyltransferase activity"/>
    <property type="evidence" value="ECO:0007669"/>
    <property type="project" value="TreeGrafter"/>
</dbReference>
<dbReference type="Gene3D" id="2.70.160.11">
    <property type="entry name" value="Hnrnp arginine n-methyltransferase1"/>
    <property type="match status" value="1"/>
</dbReference>
<protein>
    <recommendedName>
        <fullName evidence="1">type I protein arginine methyltransferase</fullName>
        <ecNumber evidence="1">2.1.1.319</ecNumber>
    </recommendedName>
</protein>
<keyword evidence="2 7" id="KW-0489">Methyltransferase</keyword>
<dbReference type="GO" id="GO:0042054">
    <property type="term" value="F:histone methyltransferase activity"/>
    <property type="evidence" value="ECO:0007669"/>
    <property type="project" value="TreeGrafter"/>
</dbReference>
<keyword evidence="3 7" id="KW-0808">Transferase</keyword>